<dbReference type="InterPro" id="IPR036046">
    <property type="entry name" value="Acylphosphatase-like_dom_sf"/>
</dbReference>
<protein>
    <recommendedName>
        <fullName evidence="2 5">acylphosphatase</fullName>
        <ecNumber evidence="2 5">3.6.1.7</ecNumber>
    </recommendedName>
</protein>
<dbReference type="EC" id="3.6.1.7" evidence="2 5"/>
<evidence type="ECO:0000256" key="4">
    <source>
        <dbReference type="ARBA" id="ARBA00047645"/>
    </source>
</evidence>
<dbReference type="InterPro" id="IPR017968">
    <property type="entry name" value="Acylphosphatase_CS"/>
</dbReference>
<dbReference type="Pfam" id="PF00708">
    <property type="entry name" value="Acylphosphatase"/>
    <property type="match status" value="1"/>
</dbReference>
<dbReference type="PROSITE" id="PS00151">
    <property type="entry name" value="ACYLPHOSPHATASE_2"/>
    <property type="match status" value="1"/>
</dbReference>
<dbReference type="NCBIfam" id="NF010996">
    <property type="entry name" value="PRK14421.1"/>
    <property type="match status" value="1"/>
</dbReference>
<keyword evidence="3 5" id="KW-0378">Hydrolase</keyword>
<dbReference type="GO" id="GO:0003998">
    <property type="term" value="F:acylphosphatase activity"/>
    <property type="evidence" value="ECO:0007669"/>
    <property type="project" value="UniProtKB-EC"/>
</dbReference>
<evidence type="ECO:0000256" key="3">
    <source>
        <dbReference type="ARBA" id="ARBA00022801"/>
    </source>
</evidence>
<dbReference type="AlphaFoldDB" id="A0A4U6BS32"/>
<dbReference type="PANTHER" id="PTHR47268">
    <property type="entry name" value="ACYLPHOSPHATASE"/>
    <property type="match status" value="1"/>
</dbReference>
<comment type="similarity">
    <text evidence="1 6">Belongs to the acylphosphatase family.</text>
</comment>
<evidence type="ECO:0000259" key="7">
    <source>
        <dbReference type="PROSITE" id="PS51160"/>
    </source>
</evidence>
<dbReference type="OrthoDB" id="5295388at2"/>
<organism evidence="8 9">
    <name type="scientific">Afipia massiliensis</name>
    <dbReference type="NCBI Taxonomy" id="211460"/>
    <lineage>
        <taxon>Bacteria</taxon>
        <taxon>Pseudomonadati</taxon>
        <taxon>Pseudomonadota</taxon>
        <taxon>Alphaproteobacteria</taxon>
        <taxon>Hyphomicrobiales</taxon>
        <taxon>Nitrobacteraceae</taxon>
        <taxon>Afipia</taxon>
    </lineage>
</organism>
<evidence type="ECO:0000256" key="5">
    <source>
        <dbReference type="PROSITE-ProRule" id="PRU00520"/>
    </source>
</evidence>
<gene>
    <name evidence="8" type="ORF">YH63_015865</name>
</gene>
<dbReference type="EMBL" id="LBIA02000001">
    <property type="protein sequence ID" value="TKT72781.1"/>
    <property type="molecule type" value="Genomic_DNA"/>
</dbReference>
<dbReference type="InterPro" id="IPR020456">
    <property type="entry name" value="Acylphosphatase"/>
</dbReference>
<proteinExistence type="inferred from homology"/>
<evidence type="ECO:0000256" key="6">
    <source>
        <dbReference type="RuleBase" id="RU004168"/>
    </source>
</evidence>
<accession>A0A4U6BS32</accession>
<evidence type="ECO:0000256" key="1">
    <source>
        <dbReference type="ARBA" id="ARBA00005614"/>
    </source>
</evidence>
<evidence type="ECO:0000313" key="9">
    <source>
        <dbReference type="Proteomes" id="UP000034832"/>
    </source>
</evidence>
<feature type="active site" evidence="5">
    <location>
        <position position="20"/>
    </location>
</feature>
<dbReference type="SUPFAM" id="SSF54975">
    <property type="entry name" value="Acylphosphatase/BLUF domain-like"/>
    <property type="match status" value="1"/>
</dbReference>
<dbReference type="Gene3D" id="3.30.70.100">
    <property type="match status" value="1"/>
</dbReference>
<dbReference type="RefSeq" id="WP_046826766.1">
    <property type="nucleotide sequence ID" value="NZ_LBIA02000001.1"/>
</dbReference>
<keyword evidence="9" id="KW-1185">Reference proteome</keyword>
<dbReference type="InterPro" id="IPR001792">
    <property type="entry name" value="Acylphosphatase-like_dom"/>
</dbReference>
<name>A0A4U6BS32_9BRAD</name>
<dbReference type="PANTHER" id="PTHR47268:SF4">
    <property type="entry name" value="ACYLPHOSPHATASE"/>
    <property type="match status" value="1"/>
</dbReference>
<dbReference type="Proteomes" id="UP000034832">
    <property type="component" value="Unassembled WGS sequence"/>
</dbReference>
<dbReference type="PROSITE" id="PS51160">
    <property type="entry name" value="ACYLPHOSPHATASE_3"/>
    <property type="match status" value="1"/>
</dbReference>
<comment type="catalytic activity">
    <reaction evidence="4 5">
        <text>an acyl phosphate + H2O = a carboxylate + phosphate + H(+)</text>
        <dbReference type="Rhea" id="RHEA:14965"/>
        <dbReference type="ChEBI" id="CHEBI:15377"/>
        <dbReference type="ChEBI" id="CHEBI:15378"/>
        <dbReference type="ChEBI" id="CHEBI:29067"/>
        <dbReference type="ChEBI" id="CHEBI:43474"/>
        <dbReference type="ChEBI" id="CHEBI:59918"/>
        <dbReference type="EC" id="3.6.1.7"/>
    </reaction>
</comment>
<reference evidence="8" key="1">
    <citation type="submission" date="2019-04" db="EMBL/GenBank/DDBJ databases">
        <title>Whole genome sequencing of cave bacteria.</title>
        <authorList>
            <person name="Gan H.M."/>
            <person name="Barton H."/>
            <person name="Savka M.A."/>
        </authorList>
    </citation>
    <scope>NUCLEOTIDE SEQUENCE [LARGE SCALE GENOMIC DNA]</scope>
    <source>
        <strain evidence="8">LC387</strain>
    </source>
</reference>
<comment type="caution">
    <text evidence="8">The sequence shown here is derived from an EMBL/GenBank/DDBJ whole genome shotgun (WGS) entry which is preliminary data.</text>
</comment>
<feature type="active site" evidence="5">
    <location>
        <position position="38"/>
    </location>
</feature>
<feature type="domain" description="Acylphosphatase-like" evidence="7">
    <location>
        <begin position="5"/>
        <end position="97"/>
    </location>
</feature>
<evidence type="ECO:0000313" key="8">
    <source>
        <dbReference type="EMBL" id="TKT72781.1"/>
    </source>
</evidence>
<dbReference type="STRING" id="211460.YH63_03150"/>
<sequence>MSDVIRHIIVRGKVQGVGYRAWLEDEAVTRDLAGWARNRRDGTVEAVLSGSEEAVAALIAKCQRGPGMARVTTIDNELATEDMLKLRASGERFSVLPTI</sequence>
<evidence type="ECO:0000256" key="2">
    <source>
        <dbReference type="ARBA" id="ARBA00012150"/>
    </source>
</evidence>